<reference evidence="1" key="2">
    <citation type="submission" date="2016-06" db="EMBL/GenBank/DDBJ databases">
        <title>The genome of a short-lived fish provides insights into sex chromosome evolution and the genetic control of aging.</title>
        <authorList>
            <person name="Reichwald K."/>
            <person name="Felder M."/>
            <person name="Petzold A."/>
            <person name="Koch P."/>
            <person name="Groth M."/>
            <person name="Platzer M."/>
        </authorList>
    </citation>
    <scope>NUCLEOTIDE SEQUENCE</scope>
    <source>
        <tissue evidence="1">Brain</tissue>
    </source>
</reference>
<organism evidence="1">
    <name type="scientific">Nothobranchius pienaari</name>
    <dbReference type="NCBI Taxonomy" id="704102"/>
    <lineage>
        <taxon>Eukaryota</taxon>
        <taxon>Metazoa</taxon>
        <taxon>Chordata</taxon>
        <taxon>Craniata</taxon>
        <taxon>Vertebrata</taxon>
        <taxon>Euteleostomi</taxon>
        <taxon>Actinopterygii</taxon>
        <taxon>Neopterygii</taxon>
        <taxon>Teleostei</taxon>
        <taxon>Neoteleostei</taxon>
        <taxon>Acanthomorphata</taxon>
        <taxon>Ovalentaria</taxon>
        <taxon>Atherinomorphae</taxon>
        <taxon>Cyprinodontiformes</taxon>
        <taxon>Nothobranchiidae</taxon>
        <taxon>Nothobranchius</taxon>
    </lineage>
</organism>
<protein>
    <submittedName>
        <fullName evidence="1">Uncharacterized protein</fullName>
    </submittedName>
</protein>
<accession>A0A1A8MCF5</accession>
<sequence length="58" mass="6781">SMEQLILQNCNPTYLTETTSCSTVRKIQGKKRKRKLFINVIKLLITCWQKLQSSHNSK</sequence>
<feature type="non-terminal residue" evidence="1">
    <location>
        <position position="1"/>
    </location>
</feature>
<gene>
    <name evidence="1" type="primary">Nfu_g_1_001499</name>
</gene>
<evidence type="ECO:0000313" key="1">
    <source>
        <dbReference type="EMBL" id="SBR54610.1"/>
    </source>
</evidence>
<proteinExistence type="predicted"/>
<reference evidence="1" key="1">
    <citation type="submission" date="2016-05" db="EMBL/GenBank/DDBJ databases">
        <authorList>
            <person name="Lavstsen T."/>
            <person name="Jespersen J.S."/>
        </authorList>
    </citation>
    <scope>NUCLEOTIDE SEQUENCE</scope>
    <source>
        <tissue evidence="1">Brain</tissue>
    </source>
</reference>
<name>A0A1A8MCF5_9TELE</name>
<dbReference type="AlphaFoldDB" id="A0A1A8MCF5"/>
<dbReference type="EMBL" id="HAEF01013451">
    <property type="protein sequence ID" value="SBR54610.1"/>
    <property type="molecule type" value="Transcribed_RNA"/>
</dbReference>